<proteinExistence type="predicted"/>
<dbReference type="Proteomes" id="UP001596024">
    <property type="component" value="Unassembled WGS sequence"/>
</dbReference>
<dbReference type="Gene3D" id="3.10.450.50">
    <property type="match status" value="1"/>
</dbReference>
<dbReference type="RefSeq" id="WP_371394108.1">
    <property type="nucleotide sequence ID" value="NZ_CP163421.1"/>
</dbReference>
<comment type="caution">
    <text evidence="2">The sequence shown here is derived from an EMBL/GenBank/DDBJ whole genome shotgun (WGS) entry which is preliminary data.</text>
</comment>
<feature type="domain" description="SnoaL-like" evidence="1">
    <location>
        <begin position="9"/>
        <end position="99"/>
    </location>
</feature>
<accession>A0ABV9N9B9</accession>
<evidence type="ECO:0000259" key="1">
    <source>
        <dbReference type="Pfam" id="PF12680"/>
    </source>
</evidence>
<dbReference type="Pfam" id="PF12680">
    <property type="entry name" value="SnoaL_2"/>
    <property type="match status" value="1"/>
</dbReference>
<dbReference type="InterPro" id="IPR032710">
    <property type="entry name" value="NTF2-like_dom_sf"/>
</dbReference>
<keyword evidence="3" id="KW-1185">Reference proteome</keyword>
<organism evidence="2 3">
    <name type="scientific">Glycocaulis abyssi</name>
    <dbReference type="NCBI Taxonomy" id="1433403"/>
    <lineage>
        <taxon>Bacteria</taxon>
        <taxon>Pseudomonadati</taxon>
        <taxon>Pseudomonadota</taxon>
        <taxon>Alphaproteobacteria</taxon>
        <taxon>Maricaulales</taxon>
        <taxon>Maricaulaceae</taxon>
        <taxon>Glycocaulis</taxon>
    </lineage>
</organism>
<evidence type="ECO:0000313" key="2">
    <source>
        <dbReference type="EMBL" id="MFC4724906.1"/>
    </source>
</evidence>
<dbReference type="SUPFAM" id="SSF54427">
    <property type="entry name" value="NTF2-like"/>
    <property type="match status" value="1"/>
</dbReference>
<reference evidence="3" key="1">
    <citation type="journal article" date="2019" name="Int. J. Syst. Evol. Microbiol.">
        <title>The Global Catalogue of Microorganisms (GCM) 10K type strain sequencing project: providing services to taxonomists for standard genome sequencing and annotation.</title>
        <authorList>
            <consortium name="The Broad Institute Genomics Platform"/>
            <consortium name="The Broad Institute Genome Sequencing Center for Infectious Disease"/>
            <person name="Wu L."/>
            <person name="Ma J."/>
        </authorList>
    </citation>
    <scope>NUCLEOTIDE SEQUENCE [LARGE SCALE GENOMIC DNA]</scope>
    <source>
        <strain evidence="3">CCUG 62981</strain>
    </source>
</reference>
<dbReference type="InterPro" id="IPR037401">
    <property type="entry name" value="SnoaL-like"/>
</dbReference>
<protein>
    <submittedName>
        <fullName evidence="2">Nuclear transport factor 2 family protein</fullName>
    </submittedName>
</protein>
<evidence type="ECO:0000313" key="3">
    <source>
        <dbReference type="Proteomes" id="UP001596024"/>
    </source>
</evidence>
<sequence length="124" mass="13835">MTRSPKQTVLAWVDAFNAADIDALMACYADGAVNHQIAYGPLEGKAAIRALFEMEFARAKMVCQIENLLEDGEWAILEWSDPLGLRGCGFFHVKDGLILHQRGYFDRLSFFEAQGLPLEQALKA</sequence>
<gene>
    <name evidence="2" type="ORF">ACFPB0_06345</name>
</gene>
<dbReference type="EMBL" id="JBHSGQ010000002">
    <property type="protein sequence ID" value="MFC4724906.1"/>
    <property type="molecule type" value="Genomic_DNA"/>
</dbReference>
<name>A0ABV9N9B9_9PROT</name>